<dbReference type="GO" id="GO:0051536">
    <property type="term" value="F:iron-sulfur cluster binding"/>
    <property type="evidence" value="ECO:0007669"/>
    <property type="project" value="UniProtKB-KW"/>
</dbReference>
<dbReference type="InterPro" id="IPR036724">
    <property type="entry name" value="Cobalamin-bd_sf"/>
</dbReference>
<keyword evidence="3" id="KW-0479">Metal-binding</keyword>
<gene>
    <name evidence="7" type="ORF">SDC9_07706</name>
</gene>
<dbReference type="GO" id="GO:0031419">
    <property type="term" value="F:cobalamin binding"/>
    <property type="evidence" value="ECO:0007669"/>
    <property type="project" value="InterPro"/>
</dbReference>
<evidence type="ECO:0000313" key="7">
    <source>
        <dbReference type="EMBL" id="MPL62107.1"/>
    </source>
</evidence>
<dbReference type="SFLD" id="SFLDG01082">
    <property type="entry name" value="B12-binding_domain_containing"/>
    <property type="match status" value="1"/>
</dbReference>
<keyword evidence="4" id="KW-0408">Iron</keyword>
<dbReference type="PANTHER" id="PTHR43409">
    <property type="entry name" value="ANAEROBIC MAGNESIUM-PROTOPORPHYRIN IX MONOMETHYL ESTER CYCLASE-RELATED"/>
    <property type="match status" value="1"/>
</dbReference>
<dbReference type="InterPro" id="IPR007197">
    <property type="entry name" value="rSAM"/>
</dbReference>
<sequence length="414" mass="48464">MIKELVKKSKIKKALLVEPNFPIANKSRNHKDFLPIGLLKISSYLKSKDIEVKLLRFDEDLISGTIDFKPDIVFVTSLFTYWSSYVTETVKLCKKKFGVDVIVGGIYASLMPEDCKKNTGCDYVHCGVFEEAEKLIPDYDLVDVDYQIIHSTRGCIRRCGPCGVYEIEPKFTYKKSIKEEIIKKKIIFYDNNFLANKYVENILNELIELKKEKKINYCESQSGFDGRILNKKPFLGKLLKKSGFKNPKIAWDGSFDEKDNIRKQVNILIESGFKPSEISIFVLYNFEIPYVEMERKRVEAWKLGVQISDCRYRPLSADFDNYSPHKRTGQSKEDYFIHPKWTDEEIRLFRRNIRSHNICIRLGSKYYSPSAERKRISIDLARKYRMSDYKTAKKHIQDAWNPAEFHENSKSHLI</sequence>
<dbReference type="SUPFAM" id="SSF52242">
    <property type="entry name" value="Cobalamin (vitamin B12)-binding domain"/>
    <property type="match status" value="1"/>
</dbReference>
<dbReference type="SFLD" id="SFLDS00029">
    <property type="entry name" value="Radical_SAM"/>
    <property type="match status" value="1"/>
</dbReference>
<keyword evidence="5" id="KW-0411">Iron-sulfur</keyword>
<dbReference type="InterPro" id="IPR006158">
    <property type="entry name" value="Cobalamin-bd"/>
</dbReference>
<dbReference type="Pfam" id="PF02310">
    <property type="entry name" value="B12-binding"/>
    <property type="match status" value="1"/>
</dbReference>
<evidence type="ECO:0000256" key="2">
    <source>
        <dbReference type="ARBA" id="ARBA00022691"/>
    </source>
</evidence>
<comment type="cofactor">
    <cofactor evidence="1">
        <name>[4Fe-4S] cluster</name>
        <dbReference type="ChEBI" id="CHEBI:49883"/>
    </cofactor>
</comment>
<name>A0A644T6I1_9ZZZZ</name>
<evidence type="ECO:0000259" key="6">
    <source>
        <dbReference type="PROSITE" id="PS51332"/>
    </source>
</evidence>
<proteinExistence type="predicted"/>
<dbReference type="InterPro" id="IPR051198">
    <property type="entry name" value="BchE-like"/>
</dbReference>
<keyword evidence="2" id="KW-0949">S-adenosyl-L-methionine</keyword>
<accession>A0A644T6I1</accession>
<dbReference type="AlphaFoldDB" id="A0A644T6I1"/>
<dbReference type="PANTHER" id="PTHR43409:SF15">
    <property type="entry name" value="PUTATIVE-RELATED"/>
    <property type="match status" value="1"/>
</dbReference>
<dbReference type="Gene3D" id="3.40.50.280">
    <property type="entry name" value="Cobalamin-binding domain"/>
    <property type="match status" value="1"/>
</dbReference>
<evidence type="ECO:0000256" key="5">
    <source>
        <dbReference type="ARBA" id="ARBA00023014"/>
    </source>
</evidence>
<reference evidence="7" key="1">
    <citation type="submission" date="2019-08" db="EMBL/GenBank/DDBJ databases">
        <authorList>
            <person name="Kucharzyk K."/>
            <person name="Murdoch R.W."/>
            <person name="Higgins S."/>
            <person name="Loffler F."/>
        </authorList>
    </citation>
    <scope>NUCLEOTIDE SEQUENCE</scope>
</reference>
<dbReference type="GO" id="GO:0003824">
    <property type="term" value="F:catalytic activity"/>
    <property type="evidence" value="ECO:0007669"/>
    <property type="project" value="InterPro"/>
</dbReference>
<comment type="caution">
    <text evidence="7">The sequence shown here is derived from an EMBL/GenBank/DDBJ whole genome shotgun (WGS) entry which is preliminary data.</text>
</comment>
<dbReference type="PROSITE" id="PS51332">
    <property type="entry name" value="B12_BINDING"/>
    <property type="match status" value="1"/>
</dbReference>
<evidence type="ECO:0000256" key="4">
    <source>
        <dbReference type="ARBA" id="ARBA00023004"/>
    </source>
</evidence>
<dbReference type="GO" id="GO:0046872">
    <property type="term" value="F:metal ion binding"/>
    <property type="evidence" value="ECO:0007669"/>
    <property type="project" value="UniProtKB-KW"/>
</dbReference>
<dbReference type="GO" id="GO:0005829">
    <property type="term" value="C:cytosol"/>
    <property type="evidence" value="ECO:0007669"/>
    <property type="project" value="TreeGrafter"/>
</dbReference>
<dbReference type="EMBL" id="VSSQ01000016">
    <property type="protein sequence ID" value="MPL62107.1"/>
    <property type="molecule type" value="Genomic_DNA"/>
</dbReference>
<organism evidence="7">
    <name type="scientific">bioreactor metagenome</name>
    <dbReference type="NCBI Taxonomy" id="1076179"/>
    <lineage>
        <taxon>unclassified sequences</taxon>
        <taxon>metagenomes</taxon>
        <taxon>ecological metagenomes</taxon>
    </lineage>
</organism>
<evidence type="ECO:0000256" key="3">
    <source>
        <dbReference type="ARBA" id="ARBA00022723"/>
    </source>
</evidence>
<feature type="domain" description="B12-binding" evidence="6">
    <location>
        <begin position="11"/>
        <end position="152"/>
    </location>
</feature>
<evidence type="ECO:0000256" key="1">
    <source>
        <dbReference type="ARBA" id="ARBA00001966"/>
    </source>
</evidence>
<protein>
    <recommendedName>
        <fullName evidence="6">B12-binding domain-containing protein</fullName>
    </recommendedName>
</protein>